<organism evidence="1 2">
    <name type="scientific">Haemaphysalis longicornis</name>
    <name type="common">Bush tick</name>
    <dbReference type="NCBI Taxonomy" id="44386"/>
    <lineage>
        <taxon>Eukaryota</taxon>
        <taxon>Metazoa</taxon>
        <taxon>Ecdysozoa</taxon>
        <taxon>Arthropoda</taxon>
        <taxon>Chelicerata</taxon>
        <taxon>Arachnida</taxon>
        <taxon>Acari</taxon>
        <taxon>Parasitiformes</taxon>
        <taxon>Ixodida</taxon>
        <taxon>Ixodoidea</taxon>
        <taxon>Ixodidae</taxon>
        <taxon>Haemaphysalinae</taxon>
        <taxon>Haemaphysalis</taxon>
    </lineage>
</organism>
<evidence type="ECO:0000313" key="1">
    <source>
        <dbReference type="EMBL" id="KAH9366778.1"/>
    </source>
</evidence>
<dbReference type="OrthoDB" id="10588727at2759"/>
<dbReference type="VEuPathDB" id="VectorBase:HLOH_063345"/>
<proteinExistence type="predicted"/>
<reference evidence="1 2" key="1">
    <citation type="journal article" date="2020" name="Cell">
        <title>Large-Scale Comparative Analyses of Tick Genomes Elucidate Their Genetic Diversity and Vector Capacities.</title>
        <authorList>
            <consortium name="Tick Genome and Microbiome Consortium (TIGMIC)"/>
            <person name="Jia N."/>
            <person name="Wang J."/>
            <person name="Shi W."/>
            <person name="Du L."/>
            <person name="Sun Y."/>
            <person name="Zhan W."/>
            <person name="Jiang J.F."/>
            <person name="Wang Q."/>
            <person name="Zhang B."/>
            <person name="Ji P."/>
            <person name="Bell-Sakyi L."/>
            <person name="Cui X.M."/>
            <person name="Yuan T.T."/>
            <person name="Jiang B.G."/>
            <person name="Yang W.F."/>
            <person name="Lam T.T."/>
            <person name="Chang Q.C."/>
            <person name="Ding S.J."/>
            <person name="Wang X.J."/>
            <person name="Zhu J.G."/>
            <person name="Ruan X.D."/>
            <person name="Zhao L."/>
            <person name="Wei J.T."/>
            <person name="Ye R.Z."/>
            <person name="Que T.C."/>
            <person name="Du C.H."/>
            <person name="Zhou Y.H."/>
            <person name="Cheng J.X."/>
            <person name="Dai P.F."/>
            <person name="Guo W.B."/>
            <person name="Han X.H."/>
            <person name="Huang E.J."/>
            <person name="Li L.F."/>
            <person name="Wei W."/>
            <person name="Gao Y.C."/>
            <person name="Liu J.Z."/>
            <person name="Shao H.Z."/>
            <person name="Wang X."/>
            <person name="Wang C.C."/>
            <person name="Yang T.C."/>
            <person name="Huo Q.B."/>
            <person name="Li W."/>
            <person name="Chen H.Y."/>
            <person name="Chen S.E."/>
            <person name="Zhou L.G."/>
            <person name="Ni X.B."/>
            <person name="Tian J.H."/>
            <person name="Sheng Y."/>
            <person name="Liu T."/>
            <person name="Pan Y.S."/>
            <person name="Xia L.Y."/>
            <person name="Li J."/>
            <person name="Zhao F."/>
            <person name="Cao W.C."/>
        </authorList>
    </citation>
    <scope>NUCLEOTIDE SEQUENCE [LARGE SCALE GENOMIC DNA]</scope>
    <source>
        <strain evidence="1">HaeL-2018</strain>
    </source>
</reference>
<keyword evidence="2" id="KW-1185">Reference proteome</keyword>
<dbReference type="EMBL" id="JABSTR010000004">
    <property type="protein sequence ID" value="KAH9366778.1"/>
    <property type="molecule type" value="Genomic_DNA"/>
</dbReference>
<sequence>MQIDHMDDTTIYWTTATRPPSSHDPTNLINGQPITEVQTLDILEVPYHHDGQIAALLPTLQKAVSQLTHLTKRICTSRSGIRESDTFQHIQAMLISRVLTVARLVSLNTQESNKFDIMR</sequence>
<name>A0A9J6FU03_HAELO</name>
<gene>
    <name evidence="1" type="ORF">HPB48_000850</name>
</gene>
<comment type="caution">
    <text evidence="1">The sequence shown here is derived from an EMBL/GenBank/DDBJ whole genome shotgun (WGS) entry which is preliminary data.</text>
</comment>
<dbReference type="AlphaFoldDB" id="A0A9J6FU03"/>
<protein>
    <submittedName>
        <fullName evidence="1">Uncharacterized protein</fullName>
    </submittedName>
</protein>
<accession>A0A9J6FU03</accession>
<evidence type="ECO:0000313" key="2">
    <source>
        <dbReference type="Proteomes" id="UP000821853"/>
    </source>
</evidence>
<dbReference type="Proteomes" id="UP000821853">
    <property type="component" value="Chromosome 2"/>
</dbReference>